<dbReference type="SUPFAM" id="SSF54593">
    <property type="entry name" value="Glyoxalase/Bleomycin resistance protein/Dihydroxybiphenyl dioxygenase"/>
    <property type="match status" value="1"/>
</dbReference>
<proteinExistence type="inferred from homology"/>
<dbReference type="GO" id="GO:0046491">
    <property type="term" value="P:L-methylmalonyl-CoA metabolic process"/>
    <property type="evidence" value="ECO:0007669"/>
    <property type="project" value="TreeGrafter"/>
</dbReference>
<dbReference type="InterPro" id="IPR017515">
    <property type="entry name" value="MeMalonyl-CoA_epimerase"/>
</dbReference>
<dbReference type="InterPro" id="IPR051785">
    <property type="entry name" value="MMCE/EMCE_epimerase"/>
</dbReference>
<dbReference type="Gene3D" id="3.10.180.10">
    <property type="entry name" value="2,3-Dihydroxybiphenyl 1,2-Dioxygenase, domain 1"/>
    <property type="match status" value="1"/>
</dbReference>
<evidence type="ECO:0000256" key="2">
    <source>
        <dbReference type="ARBA" id="ARBA00022723"/>
    </source>
</evidence>
<sequence>MKKVDHIGIAVRSLEETLPFYTNILGFACIAIEEVLSERVKVAFLDATNMRIELLEPTDSTSAIAKFIEKRGEGIHHIAFQVDSIEKRISEFKINGIRMLNEVPKEGAAGAMIAFIHPKSAHGVLYEICEKKPLEGNDSD</sequence>
<evidence type="ECO:0000256" key="1">
    <source>
        <dbReference type="ARBA" id="ARBA00009308"/>
    </source>
</evidence>
<dbReference type="Pfam" id="PF13669">
    <property type="entry name" value="Glyoxalase_4"/>
    <property type="match status" value="1"/>
</dbReference>
<comment type="caution">
    <text evidence="4">The sequence shown here is derived from an EMBL/GenBank/DDBJ whole genome shotgun (WGS) entry which is preliminary data.</text>
</comment>
<dbReference type="GO" id="GO:0046872">
    <property type="term" value="F:metal ion binding"/>
    <property type="evidence" value="ECO:0007669"/>
    <property type="project" value="UniProtKB-KW"/>
</dbReference>
<dbReference type="CDD" id="cd07249">
    <property type="entry name" value="MMCE"/>
    <property type="match status" value="1"/>
</dbReference>
<dbReference type="AlphaFoldDB" id="A0A942TB46"/>
<evidence type="ECO:0000313" key="5">
    <source>
        <dbReference type="Proteomes" id="UP000681414"/>
    </source>
</evidence>
<evidence type="ECO:0000259" key="3">
    <source>
        <dbReference type="PROSITE" id="PS51819"/>
    </source>
</evidence>
<comment type="similarity">
    <text evidence="1">Belongs to the methylmalonyl-CoA epimerase family.</text>
</comment>
<dbReference type="GO" id="GO:0004493">
    <property type="term" value="F:methylmalonyl-CoA epimerase activity"/>
    <property type="evidence" value="ECO:0007669"/>
    <property type="project" value="UniProtKB-EC"/>
</dbReference>
<organism evidence="4 5">
    <name type="scientific">Lederbergia citri</name>
    <dbReference type="NCBI Taxonomy" id="2833580"/>
    <lineage>
        <taxon>Bacteria</taxon>
        <taxon>Bacillati</taxon>
        <taxon>Bacillota</taxon>
        <taxon>Bacilli</taxon>
        <taxon>Bacillales</taxon>
        <taxon>Bacillaceae</taxon>
        <taxon>Lederbergia</taxon>
    </lineage>
</organism>
<dbReference type="InterPro" id="IPR037523">
    <property type="entry name" value="VOC_core"/>
</dbReference>
<dbReference type="RefSeq" id="WP_213123759.1">
    <property type="nucleotide sequence ID" value="NZ_JAGYPG010000001.1"/>
</dbReference>
<dbReference type="NCBIfam" id="TIGR03081">
    <property type="entry name" value="metmalonyl_epim"/>
    <property type="match status" value="1"/>
</dbReference>
<dbReference type="EMBL" id="JAGYPG010000001">
    <property type="protein sequence ID" value="MBS4194591.1"/>
    <property type="molecule type" value="Genomic_DNA"/>
</dbReference>
<protein>
    <submittedName>
        <fullName evidence="4">Methylmalonyl-CoA epimerase</fullName>
        <ecNumber evidence="4">5.1.99.1</ecNumber>
    </submittedName>
</protein>
<gene>
    <name evidence="4" type="primary">mce</name>
    <name evidence="4" type="ORF">KHA97_05825</name>
</gene>
<dbReference type="PANTHER" id="PTHR43048">
    <property type="entry name" value="METHYLMALONYL-COA EPIMERASE"/>
    <property type="match status" value="1"/>
</dbReference>
<dbReference type="PANTHER" id="PTHR43048:SF3">
    <property type="entry name" value="METHYLMALONYL-COA EPIMERASE, MITOCHONDRIAL"/>
    <property type="match status" value="1"/>
</dbReference>
<dbReference type="EC" id="5.1.99.1" evidence="4"/>
<dbReference type="PROSITE" id="PS51257">
    <property type="entry name" value="PROKAR_LIPOPROTEIN"/>
    <property type="match status" value="1"/>
</dbReference>
<dbReference type="PROSITE" id="PS51819">
    <property type="entry name" value="VOC"/>
    <property type="match status" value="1"/>
</dbReference>
<keyword evidence="2" id="KW-0479">Metal-binding</keyword>
<feature type="domain" description="VOC" evidence="3">
    <location>
        <begin position="3"/>
        <end position="131"/>
    </location>
</feature>
<dbReference type="InterPro" id="IPR029068">
    <property type="entry name" value="Glyas_Bleomycin-R_OHBP_Dase"/>
</dbReference>
<name>A0A942TB46_9BACI</name>
<reference evidence="4 5" key="1">
    <citation type="submission" date="2021-05" db="EMBL/GenBank/DDBJ databases">
        <title>Novel Bacillus species.</title>
        <authorList>
            <person name="Liu G."/>
        </authorList>
    </citation>
    <scope>NUCLEOTIDE SEQUENCE [LARGE SCALE GENOMIC DNA]</scope>
    <source>
        <strain evidence="5">FJAT-49780</strain>
    </source>
</reference>
<dbReference type="Proteomes" id="UP000681414">
    <property type="component" value="Unassembled WGS sequence"/>
</dbReference>
<evidence type="ECO:0000313" key="4">
    <source>
        <dbReference type="EMBL" id="MBS4194591.1"/>
    </source>
</evidence>
<keyword evidence="5" id="KW-1185">Reference proteome</keyword>
<keyword evidence="4" id="KW-0413">Isomerase</keyword>
<accession>A0A942TB46</accession>